<dbReference type="Gene3D" id="1.10.150.320">
    <property type="entry name" value="Photosystem II 12 kDa extrinsic protein"/>
    <property type="match status" value="1"/>
</dbReference>
<dbReference type="SUPFAM" id="SSF81585">
    <property type="entry name" value="PsbU/PolX domain-like"/>
    <property type="match status" value="1"/>
</dbReference>
<gene>
    <name evidence="3" type="ORF">SAMN02745119_01207</name>
</gene>
<dbReference type="RefSeq" id="WP_078789464.1">
    <property type="nucleotide sequence ID" value="NZ_FUWR01000004.1"/>
</dbReference>
<dbReference type="STRING" id="115783.SAMN02745119_01207"/>
<feature type="signal peptide" evidence="2">
    <location>
        <begin position="1"/>
        <end position="24"/>
    </location>
</feature>
<dbReference type="Proteomes" id="UP000190102">
    <property type="component" value="Unassembled WGS sequence"/>
</dbReference>
<dbReference type="AlphaFoldDB" id="A0A1T4M819"/>
<protein>
    <submittedName>
        <fullName evidence="3">Helix-hairpin-helix motif-containing protein</fullName>
    </submittedName>
</protein>
<reference evidence="4" key="1">
    <citation type="submission" date="2017-02" db="EMBL/GenBank/DDBJ databases">
        <authorList>
            <person name="Varghese N."/>
            <person name="Submissions S."/>
        </authorList>
    </citation>
    <scope>NUCLEOTIDE SEQUENCE [LARGE SCALE GENOMIC DNA]</scope>
    <source>
        <strain evidence="4">ATCC BAA-34</strain>
    </source>
</reference>
<feature type="region of interest" description="Disordered" evidence="1">
    <location>
        <begin position="27"/>
        <end position="47"/>
    </location>
</feature>
<accession>A0A1T4M819</accession>
<dbReference type="EMBL" id="FUWR01000004">
    <property type="protein sequence ID" value="SJZ62938.1"/>
    <property type="molecule type" value="Genomic_DNA"/>
</dbReference>
<sequence>MRTLWIKAITTIVALTFSVALSLAAEPAKKTPPAAKPEATKPADSKKAAAKQELVDINSASDAELKAIPGLGDAYIAKIVVNRPYANKTQLVSKKVLPESVYEKIKDKVIAKQAKKDDKKTAAKPEPKKK</sequence>
<keyword evidence="4" id="KW-1185">Reference proteome</keyword>
<feature type="compositionally biased region" description="Basic and acidic residues" evidence="1">
    <location>
        <begin position="38"/>
        <end position="47"/>
    </location>
</feature>
<organism evidence="3 4">
    <name type="scientific">Trichlorobacter thiogenes</name>
    <dbReference type="NCBI Taxonomy" id="115783"/>
    <lineage>
        <taxon>Bacteria</taxon>
        <taxon>Pseudomonadati</taxon>
        <taxon>Thermodesulfobacteriota</taxon>
        <taxon>Desulfuromonadia</taxon>
        <taxon>Geobacterales</taxon>
        <taxon>Geobacteraceae</taxon>
        <taxon>Trichlorobacter</taxon>
    </lineage>
</organism>
<dbReference type="OrthoDB" id="5296317at2"/>
<evidence type="ECO:0000256" key="1">
    <source>
        <dbReference type="SAM" id="MobiDB-lite"/>
    </source>
</evidence>
<evidence type="ECO:0000313" key="4">
    <source>
        <dbReference type="Proteomes" id="UP000190102"/>
    </source>
</evidence>
<evidence type="ECO:0000256" key="2">
    <source>
        <dbReference type="SAM" id="SignalP"/>
    </source>
</evidence>
<feature type="chain" id="PRO_5012052273" evidence="2">
    <location>
        <begin position="25"/>
        <end position="130"/>
    </location>
</feature>
<evidence type="ECO:0000313" key="3">
    <source>
        <dbReference type="EMBL" id="SJZ62938.1"/>
    </source>
</evidence>
<name>A0A1T4M819_9BACT</name>
<dbReference type="Pfam" id="PF12836">
    <property type="entry name" value="HHH_3"/>
    <property type="match status" value="1"/>
</dbReference>
<keyword evidence="2" id="KW-0732">Signal</keyword>
<proteinExistence type="predicted"/>